<dbReference type="InterPro" id="IPR000281">
    <property type="entry name" value="HTH_RpiR"/>
</dbReference>
<dbReference type="PROSITE" id="PS51464">
    <property type="entry name" value="SIS"/>
    <property type="match status" value="1"/>
</dbReference>
<dbReference type="AlphaFoldDB" id="A0A443IL79"/>
<dbReference type="InterPro" id="IPR047640">
    <property type="entry name" value="RpiR-like"/>
</dbReference>
<keyword evidence="2" id="KW-0238">DNA-binding</keyword>
<evidence type="ECO:0000256" key="2">
    <source>
        <dbReference type="ARBA" id="ARBA00023125"/>
    </source>
</evidence>
<dbReference type="GeneID" id="56390448"/>
<evidence type="ECO:0000259" key="5">
    <source>
        <dbReference type="PROSITE" id="PS51464"/>
    </source>
</evidence>
<dbReference type="InterPro" id="IPR046348">
    <property type="entry name" value="SIS_dom_sf"/>
</dbReference>
<sequence>MENDNVYNHIAEKIPEMSKSHKKIANFILHNTNVVPFFNVATLAKKAGVSEATVVRFASFLGYSGYPELQSRMQSSIQKQLTTAERLKMTTDVYNDQDRWIYDIFYDDMENIKSTMEKLDIEKFYQAVDLLQDTNKIYIAANRSAAALGIFLQYYLNIILGNAEMVRSIENLSEQLYNLNEKDVVIGISFPRYTNSTIQTLAFAKERGSKTICITDSLLSPLIRHADVVLTATSQMPTFIDSFTAPLSLINALVVSVGKERMKEAESRLEKIEAAWDRFGVFHKGSQEER</sequence>
<dbReference type="Pfam" id="PF01418">
    <property type="entry name" value="HTH_6"/>
    <property type="match status" value="1"/>
</dbReference>
<dbReference type="Pfam" id="PF01380">
    <property type="entry name" value="SIS"/>
    <property type="match status" value="1"/>
</dbReference>
<dbReference type="CDD" id="cd05013">
    <property type="entry name" value="SIS_RpiR"/>
    <property type="match status" value="1"/>
</dbReference>
<dbReference type="InterPro" id="IPR035472">
    <property type="entry name" value="RpiR-like_SIS"/>
</dbReference>
<dbReference type="GO" id="GO:0097367">
    <property type="term" value="F:carbohydrate derivative binding"/>
    <property type="evidence" value="ECO:0007669"/>
    <property type="project" value="InterPro"/>
</dbReference>
<dbReference type="OrthoDB" id="2930at2"/>
<evidence type="ECO:0000256" key="1">
    <source>
        <dbReference type="ARBA" id="ARBA00023015"/>
    </source>
</evidence>
<evidence type="ECO:0000259" key="4">
    <source>
        <dbReference type="PROSITE" id="PS51071"/>
    </source>
</evidence>
<feature type="domain" description="HTH rpiR-type" evidence="4">
    <location>
        <begin position="4"/>
        <end position="80"/>
    </location>
</feature>
<dbReference type="SUPFAM" id="SSF46689">
    <property type="entry name" value="Homeodomain-like"/>
    <property type="match status" value="1"/>
</dbReference>
<evidence type="ECO:0000313" key="6">
    <source>
        <dbReference type="EMBL" id="RWR06112.1"/>
    </source>
</evidence>
<protein>
    <submittedName>
        <fullName evidence="6">MurR/RpiR family transcriptional regulator</fullName>
    </submittedName>
</protein>
<proteinExistence type="predicted"/>
<keyword evidence="7" id="KW-1185">Reference proteome</keyword>
<reference evidence="6" key="1">
    <citation type="submission" date="2018-12" db="EMBL/GenBank/DDBJ databases">
        <authorList>
            <person name="Sun L."/>
            <person name="Chen Z."/>
        </authorList>
    </citation>
    <scope>NUCLEOTIDE SEQUENCE [LARGE SCALE GENOMIC DNA]</scope>
    <source>
        <strain evidence="6">DSM 16012</strain>
    </source>
</reference>
<dbReference type="GO" id="GO:0003677">
    <property type="term" value="F:DNA binding"/>
    <property type="evidence" value="ECO:0007669"/>
    <property type="project" value="UniProtKB-KW"/>
</dbReference>
<evidence type="ECO:0000256" key="3">
    <source>
        <dbReference type="ARBA" id="ARBA00023163"/>
    </source>
</evidence>
<dbReference type="RefSeq" id="WP_120074980.1">
    <property type="nucleotide sequence ID" value="NZ_CP126113.1"/>
</dbReference>
<dbReference type="EMBL" id="QYTU02000038">
    <property type="protein sequence ID" value="RWR06112.1"/>
    <property type="molecule type" value="Genomic_DNA"/>
</dbReference>
<dbReference type="Gene3D" id="3.40.50.10490">
    <property type="entry name" value="Glucose-6-phosphate isomerase like protein, domain 1"/>
    <property type="match status" value="1"/>
</dbReference>
<dbReference type="Proteomes" id="UP000273811">
    <property type="component" value="Unassembled WGS sequence"/>
</dbReference>
<gene>
    <name evidence="6" type="ORF">D4N35_014590</name>
</gene>
<feature type="domain" description="SIS" evidence="5">
    <location>
        <begin position="127"/>
        <end position="263"/>
    </location>
</feature>
<name>A0A443IL79_9BACI</name>
<dbReference type="InterPro" id="IPR009057">
    <property type="entry name" value="Homeodomain-like_sf"/>
</dbReference>
<dbReference type="PANTHER" id="PTHR30514:SF18">
    <property type="entry name" value="RPIR-FAMILY TRANSCRIPTIONAL REGULATOR"/>
    <property type="match status" value="1"/>
</dbReference>
<dbReference type="PANTHER" id="PTHR30514">
    <property type="entry name" value="GLUCOKINASE"/>
    <property type="match status" value="1"/>
</dbReference>
<dbReference type="GO" id="GO:0003700">
    <property type="term" value="F:DNA-binding transcription factor activity"/>
    <property type="evidence" value="ECO:0007669"/>
    <property type="project" value="InterPro"/>
</dbReference>
<dbReference type="InterPro" id="IPR036388">
    <property type="entry name" value="WH-like_DNA-bd_sf"/>
</dbReference>
<dbReference type="SUPFAM" id="SSF53697">
    <property type="entry name" value="SIS domain"/>
    <property type="match status" value="1"/>
</dbReference>
<accession>A0A443IL79</accession>
<dbReference type="PROSITE" id="PS51071">
    <property type="entry name" value="HTH_RPIR"/>
    <property type="match status" value="1"/>
</dbReference>
<keyword evidence="1" id="KW-0805">Transcription regulation</keyword>
<dbReference type="InterPro" id="IPR001347">
    <property type="entry name" value="SIS_dom"/>
</dbReference>
<keyword evidence="3" id="KW-0804">Transcription</keyword>
<organism evidence="6 7">
    <name type="scientific">Siminovitchia fortis</name>
    <dbReference type="NCBI Taxonomy" id="254758"/>
    <lineage>
        <taxon>Bacteria</taxon>
        <taxon>Bacillati</taxon>
        <taxon>Bacillota</taxon>
        <taxon>Bacilli</taxon>
        <taxon>Bacillales</taxon>
        <taxon>Bacillaceae</taxon>
        <taxon>Siminovitchia</taxon>
    </lineage>
</organism>
<evidence type="ECO:0000313" key="7">
    <source>
        <dbReference type="Proteomes" id="UP000273811"/>
    </source>
</evidence>
<dbReference type="GO" id="GO:1901135">
    <property type="term" value="P:carbohydrate derivative metabolic process"/>
    <property type="evidence" value="ECO:0007669"/>
    <property type="project" value="InterPro"/>
</dbReference>
<dbReference type="Gene3D" id="1.10.10.10">
    <property type="entry name" value="Winged helix-like DNA-binding domain superfamily/Winged helix DNA-binding domain"/>
    <property type="match status" value="1"/>
</dbReference>
<comment type="caution">
    <text evidence="6">The sequence shown here is derived from an EMBL/GenBank/DDBJ whole genome shotgun (WGS) entry which is preliminary data.</text>
</comment>